<name>A0A1I4NEJ4_9PROT</name>
<evidence type="ECO:0000313" key="4">
    <source>
        <dbReference type="Proteomes" id="UP000199561"/>
    </source>
</evidence>
<reference evidence="3 4" key="1">
    <citation type="submission" date="2016-10" db="EMBL/GenBank/DDBJ databases">
        <authorList>
            <person name="de Groot N.N."/>
        </authorList>
    </citation>
    <scope>NUCLEOTIDE SEQUENCE [LARGE SCALE GENOMIC DNA]</scope>
    <source>
        <strain evidence="3 4">Nm146</strain>
    </source>
</reference>
<organism evidence="3 4">
    <name type="scientific">Nitrosomonas nitrosa</name>
    <dbReference type="NCBI Taxonomy" id="52442"/>
    <lineage>
        <taxon>Bacteria</taxon>
        <taxon>Pseudomonadati</taxon>
        <taxon>Pseudomonadota</taxon>
        <taxon>Betaproteobacteria</taxon>
        <taxon>Nitrosomonadales</taxon>
        <taxon>Nitrosomonadaceae</taxon>
        <taxon>Nitrosomonas</taxon>
    </lineage>
</organism>
<dbReference type="AlphaFoldDB" id="A0A1I4NEJ4"/>
<keyword evidence="2 3" id="KW-0418">Kinase</keyword>
<dbReference type="PANTHER" id="PTHR12149">
    <property type="entry name" value="FRUCTOSAMINE 3 KINASE-RELATED PROTEIN"/>
    <property type="match status" value="1"/>
</dbReference>
<sequence>MPSPLFTQPPWPAIQAQIASSLKTHFSLEKITSTGGGCINATYHIQGNGQHYFVKLNKAHYLPMFEAEAAGLIEIKNTGTLRAPEPQCWGQADGSAWLVMEYLDLTGPGKSCGEALGLGLANMHRTFSSHYGWTRDNTIGTTLQKNDVSSDWIDFWRQQRLGYQLQLASANGHTGKLQKRGEQLLLRLEGFFTNAPIRASLLHGDLWGGNYAFDSSGQPVIFDPAVYYGDREADLAMTELFGGFPSSFYASYQNAYPLDTGYRTRKTLYNLYHILNHLNLFGGRYLHQAEQMLDRLLAEVK</sequence>
<evidence type="ECO:0000256" key="2">
    <source>
        <dbReference type="PIRNR" id="PIRNR006221"/>
    </source>
</evidence>
<dbReference type="STRING" id="52442.SAMN05421880_10781"/>
<dbReference type="PANTHER" id="PTHR12149:SF8">
    <property type="entry name" value="PROTEIN-RIBULOSAMINE 3-KINASE"/>
    <property type="match status" value="1"/>
</dbReference>
<evidence type="ECO:0000313" key="3">
    <source>
        <dbReference type="EMBL" id="SFM13710.1"/>
    </source>
</evidence>
<evidence type="ECO:0000256" key="1">
    <source>
        <dbReference type="ARBA" id="ARBA00009460"/>
    </source>
</evidence>
<dbReference type="GO" id="GO:0016301">
    <property type="term" value="F:kinase activity"/>
    <property type="evidence" value="ECO:0007669"/>
    <property type="project" value="UniProtKB-UniRule"/>
</dbReference>
<dbReference type="InterPro" id="IPR011009">
    <property type="entry name" value="Kinase-like_dom_sf"/>
</dbReference>
<dbReference type="RefSeq" id="WP_090667184.1">
    <property type="nucleotide sequence ID" value="NZ_FOUF01000007.1"/>
</dbReference>
<dbReference type="SUPFAM" id="SSF56112">
    <property type="entry name" value="Protein kinase-like (PK-like)"/>
    <property type="match status" value="1"/>
</dbReference>
<dbReference type="PIRSF" id="PIRSF006221">
    <property type="entry name" value="Ketosamine-3-kinase"/>
    <property type="match status" value="1"/>
</dbReference>
<dbReference type="Proteomes" id="UP000199561">
    <property type="component" value="Unassembled WGS sequence"/>
</dbReference>
<gene>
    <name evidence="3" type="ORF">SAMN05421880_10781</name>
</gene>
<comment type="similarity">
    <text evidence="1 2">Belongs to the fructosamine kinase family.</text>
</comment>
<proteinExistence type="inferred from homology"/>
<dbReference type="Gene3D" id="3.30.200.20">
    <property type="entry name" value="Phosphorylase Kinase, domain 1"/>
    <property type="match status" value="1"/>
</dbReference>
<dbReference type="EMBL" id="FOUF01000007">
    <property type="protein sequence ID" value="SFM13710.1"/>
    <property type="molecule type" value="Genomic_DNA"/>
</dbReference>
<dbReference type="Pfam" id="PF03881">
    <property type="entry name" value="Fructosamin_kin"/>
    <property type="match status" value="1"/>
</dbReference>
<protein>
    <submittedName>
        <fullName evidence="3">Fructosamine-3-kinase</fullName>
    </submittedName>
</protein>
<dbReference type="Gene3D" id="3.90.1200.10">
    <property type="match status" value="1"/>
</dbReference>
<keyword evidence="2" id="KW-0808">Transferase</keyword>
<accession>A0A1I4NEJ4</accession>
<keyword evidence="4" id="KW-1185">Reference proteome</keyword>
<dbReference type="InterPro" id="IPR016477">
    <property type="entry name" value="Fructo-/Ketosamine-3-kinase"/>
</dbReference>